<evidence type="ECO:0000313" key="6">
    <source>
        <dbReference type="EMBL" id="SDU80927.1"/>
    </source>
</evidence>
<dbReference type="GO" id="GO:0003700">
    <property type="term" value="F:DNA-binding transcription factor activity"/>
    <property type="evidence" value="ECO:0007669"/>
    <property type="project" value="TreeGrafter"/>
</dbReference>
<dbReference type="PROSITE" id="PS50977">
    <property type="entry name" value="HTH_TETR_2"/>
    <property type="match status" value="1"/>
</dbReference>
<keyword evidence="1" id="KW-0805">Transcription regulation</keyword>
<dbReference type="SUPFAM" id="SSF48498">
    <property type="entry name" value="Tetracyclin repressor-like, C-terminal domain"/>
    <property type="match status" value="1"/>
</dbReference>
<dbReference type="OrthoDB" id="9795011at2"/>
<feature type="domain" description="HTH tetR-type" evidence="5">
    <location>
        <begin position="12"/>
        <end position="71"/>
    </location>
</feature>
<dbReference type="InterPro" id="IPR050109">
    <property type="entry name" value="HTH-type_TetR-like_transc_reg"/>
</dbReference>
<evidence type="ECO:0000256" key="2">
    <source>
        <dbReference type="ARBA" id="ARBA00023125"/>
    </source>
</evidence>
<reference evidence="7" key="1">
    <citation type="submission" date="2016-10" db="EMBL/GenBank/DDBJ databases">
        <authorList>
            <person name="Varghese N."/>
            <person name="Submissions S."/>
        </authorList>
    </citation>
    <scope>NUCLEOTIDE SEQUENCE [LARGE SCALE GENOMIC DNA]</scope>
    <source>
        <strain evidence="7">DSM 45079</strain>
    </source>
</reference>
<dbReference type="GO" id="GO:0000976">
    <property type="term" value="F:transcription cis-regulatory region binding"/>
    <property type="evidence" value="ECO:0007669"/>
    <property type="project" value="TreeGrafter"/>
</dbReference>
<dbReference type="PRINTS" id="PR00455">
    <property type="entry name" value="HTHTETR"/>
</dbReference>
<dbReference type="PANTHER" id="PTHR30055:SF234">
    <property type="entry name" value="HTH-TYPE TRANSCRIPTIONAL REGULATOR BETI"/>
    <property type="match status" value="1"/>
</dbReference>
<dbReference type="Gene3D" id="1.10.357.10">
    <property type="entry name" value="Tetracycline Repressor, domain 2"/>
    <property type="match status" value="1"/>
</dbReference>
<dbReference type="STRING" id="419479.SAMN04488563_6243"/>
<dbReference type="InterPro" id="IPR009057">
    <property type="entry name" value="Homeodomain-like_sf"/>
</dbReference>
<protein>
    <submittedName>
        <fullName evidence="6">DNA-binding transcriptional regulator, AcrR family</fullName>
    </submittedName>
</protein>
<dbReference type="Proteomes" id="UP000182977">
    <property type="component" value="Chromosome I"/>
</dbReference>
<gene>
    <name evidence="6" type="ORF">SAMN04488563_6243</name>
</gene>
<evidence type="ECO:0000259" key="5">
    <source>
        <dbReference type="PROSITE" id="PS50977"/>
    </source>
</evidence>
<feature type="DNA-binding region" description="H-T-H motif" evidence="4">
    <location>
        <begin position="34"/>
        <end position="53"/>
    </location>
</feature>
<proteinExistence type="predicted"/>
<evidence type="ECO:0000313" key="7">
    <source>
        <dbReference type="Proteomes" id="UP000182977"/>
    </source>
</evidence>
<dbReference type="RefSeq" id="WP_046768826.1">
    <property type="nucleotide sequence ID" value="NZ_KQ061228.1"/>
</dbReference>
<dbReference type="AlphaFoldDB" id="A0A1H2LIR9"/>
<dbReference type="InterPro" id="IPR001647">
    <property type="entry name" value="HTH_TetR"/>
</dbReference>
<dbReference type="SUPFAM" id="SSF46689">
    <property type="entry name" value="Homeodomain-like"/>
    <property type="match status" value="1"/>
</dbReference>
<keyword evidence="2 4" id="KW-0238">DNA-binding</keyword>
<dbReference type="Pfam" id="PF00440">
    <property type="entry name" value="TetR_N"/>
    <property type="match status" value="1"/>
</dbReference>
<organism evidence="6 7">
    <name type="scientific">Jiangella alkaliphila</name>
    <dbReference type="NCBI Taxonomy" id="419479"/>
    <lineage>
        <taxon>Bacteria</taxon>
        <taxon>Bacillati</taxon>
        <taxon>Actinomycetota</taxon>
        <taxon>Actinomycetes</taxon>
        <taxon>Jiangellales</taxon>
        <taxon>Jiangellaceae</taxon>
        <taxon>Jiangella</taxon>
    </lineage>
</organism>
<keyword evidence="7" id="KW-1185">Reference proteome</keyword>
<dbReference type="InterPro" id="IPR036271">
    <property type="entry name" value="Tet_transcr_reg_TetR-rel_C_sf"/>
</dbReference>
<dbReference type="EMBL" id="LT629791">
    <property type="protein sequence ID" value="SDU80927.1"/>
    <property type="molecule type" value="Genomic_DNA"/>
</dbReference>
<dbReference type="PANTHER" id="PTHR30055">
    <property type="entry name" value="HTH-TYPE TRANSCRIPTIONAL REGULATOR RUTR"/>
    <property type="match status" value="1"/>
</dbReference>
<evidence type="ECO:0000256" key="3">
    <source>
        <dbReference type="ARBA" id="ARBA00023163"/>
    </source>
</evidence>
<dbReference type="InterPro" id="IPR049445">
    <property type="entry name" value="TetR_SbtR-like_C"/>
</dbReference>
<sequence length="186" mass="20123">MTTSRPMRADARRNHERIVTAARDAFAEHGPVAPLDDIARRAEVGPGTLYRHFAGREALIEAVYRADVERLNRRASELAAELPPLDALAAWLREEVLYVSQDRGLGAALKAAIDQDSETYALCKRLMRDAAAAVLVPAQEAGVVRVDLEPRDLLLLGHGLGVAAEAAPDSFERLLSVTIAGLGPVR</sequence>
<keyword evidence="3" id="KW-0804">Transcription</keyword>
<dbReference type="Pfam" id="PF21597">
    <property type="entry name" value="TetR_C_43"/>
    <property type="match status" value="1"/>
</dbReference>
<name>A0A1H2LIR9_9ACTN</name>
<evidence type="ECO:0000256" key="1">
    <source>
        <dbReference type="ARBA" id="ARBA00023015"/>
    </source>
</evidence>
<evidence type="ECO:0000256" key="4">
    <source>
        <dbReference type="PROSITE-ProRule" id="PRU00335"/>
    </source>
</evidence>
<accession>A0A1H2LIR9</accession>